<organism evidence="6 7">
    <name type="scientific">Zonotrichia albicollis</name>
    <name type="common">White-throated sparrow</name>
    <name type="synonym">Fringilla albicollis</name>
    <dbReference type="NCBI Taxonomy" id="44394"/>
    <lineage>
        <taxon>Eukaryota</taxon>
        <taxon>Metazoa</taxon>
        <taxon>Chordata</taxon>
        <taxon>Craniata</taxon>
        <taxon>Vertebrata</taxon>
        <taxon>Euteleostomi</taxon>
        <taxon>Archelosauria</taxon>
        <taxon>Archosauria</taxon>
        <taxon>Dinosauria</taxon>
        <taxon>Saurischia</taxon>
        <taxon>Theropoda</taxon>
        <taxon>Coelurosauria</taxon>
        <taxon>Aves</taxon>
        <taxon>Neognathae</taxon>
        <taxon>Neoaves</taxon>
        <taxon>Telluraves</taxon>
        <taxon>Australaves</taxon>
        <taxon>Passeriformes</taxon>
        <taxon>Passerellidae</taxon>
        <taxon>Zonotrichia</taxon>
    </lineage>
</organism>
<comment type="similarity">
    <text evidence="1 5">Belongs to the avian keratin family.</text>
</comment>
<sequence length="142" mass="15036">MSPFHECCLPAGLACPEPFAVTRNETCVIKYPDTVVDIVEPDFPPYSVIYPGPTLTTFPQQTLVGSTALLDIRNFLGSQGFLGFGGRCTLGSVADASFRGALGVFNPFPPHSSQFSPGAGWWQLRPVLAGICHPGATPGGPR</sequence>
<evidence type="ECO:0000256" key="3">
    <source>
        <dbReference type="ARBA" id="ARBA00022744"/>
    </source>
</evidence>
<dbReference type="Pfam" id="PF02422">
    <property type="entry name" value="Keratin"/>
    <property type="match status" value="1"/>
</dbReference>
<keyword evidence="3 5" id="KW-0416">Keratin</keyword>
<dbReference type="InterPro" id="IPR003461">
    <property type="entry name" value="Keratin"/>
</dbReference>
<dbReference type="Proteomes" id="UP000694413">
    <property type="component" value="Unassembled WGS sequence"/>
</dbReference>
<evidence type="ECO:0000313" key="6">
    <source>
        <dbReference type="Ensembl" id="ENSZALP00000008829.1"/>
    </source>
</evidence>
<evidence type="ECO:0000313" key="7">
    <source>
        <dbReference type="Proteomes" id="UP000694413"/>
    </source>
</evidence>
<keyword evidence="7" id="KW-1185">Reference proteome</keyword>
<dbReference type="GO" id="GO:0005882">
    <property type="term" value="C:intermediate filament"/>
    <property type="evidence" value="ECO:0007669"/>
    <property type="project" value="UniProtKB-KW"/>
</dbReference>
<evidence type="ECO:0000256" key="1">
    <source>
        <dbReference type="ARBA" id="ARBA00008702"/>
    </source>
</evidence>
<dbReference type="AlphaFoldDB" id="A0A8D2MKC9"/>
<evidence type="ECO:0000256" key="5">
    <source>
        <dbReference type="RuleBase" id="RU364002"/>
    </source>
</evidence>
<reference evidence="6" key="2">
    <citation type="submission" date="2025-09" db="UniProtKB">
        <authorList>
            <consortium name="Ensembl"/>
        </authorList>
    </citation>
    <scope>IDENTIFICATION</scope>
</reference>
<dbReference type="PANTHER" id="PTHR31203">
    <property type="entry name" value="BETA-KERATIN-RELATED PROTEIN-RELATED"/>
    <property type="match status" value="1"/>
</dbReference>
<evidence type="ECO:0000256" key="2">
    <source>
        <dbReference type="ARBA" id="ARBA00011806"/>
    </source>
</evidence>
<comment type="subunit">
    <text evidence="2 5">The avian keratins (F-ker, S-ker, C-ker and B-ker) are a complex mixture of very similar polypeptides.</text>
</comment>
<dbReference type="Ensembl" id="ENSZALT00000012416.1">
    <property type="protein sequence ID" value="ENSZALP00000008829.1"/>
    <property type="gene ID" value="ENSZALG00000007647.1"/>
</dbReference>
<keyword evidence="4" id="KW-0007">Acetylation</keyword>
<reference evidence="6" key="1">
    <citation type="submission" date="2025-08" db="UniProtKB">
        <authorList>
            <consortium name="Ensembl"/>
        </authorList>
    </citation>
    <scope>IDENTIFICATION</scope>
</reference>
<proteinExistence type="inferred from homology"/>
<protein>
    <recommendedName>
        <fullName evidence="5">Keratin</fullName>
    </recommendedName>
</protein>
<accession>A0A8D2MKC9</accession>
<dbReference type="GO" id="GO:0005200">
    <property type="term" value="F:structural constituent of cytoskeleton"/>
    <property type="evidence" value="ECO:0007669"/>
    <property type="project" value="InterPro"/>
</dbReference>
<name>A0A8D2MKC9_ZONAL</name>
<evidence type="ECO:0000256" key="4">
    <source>
        <dbReference type="ARBA" id="ARBA00022990"/>
    </source>
</evidence>
<dbReference type="PANTHER" id="PTHR31203:SF1">
    <property type="entry name" value="BETA-KERATIN-RELATED PROTEIN-RELATED"/>
    <property type="match status" value="1"/>
</dbReference>